<accession>A0ACB6RT87</accession>
<gene>
    <name evidence="1" type="ORF">BU25DRAFT_129220</name>
</gene>
<reference evidence="1" key="1">
    <citation type="journal article" date="2020" name="Stud. Mycol.">
        <title>101 Dothideomycetes genomes: a test case for predicting lifestyles and emergence of pathogens.</title>
        <authorList>
            <person name="Haridas S."/>
            <person name="Albert R."/>
            <person name="Binder M."/>
            <person name="Bloem J."/>
            <person name="Labutti K."/>
            <person name="Salamov A."/>
            <person name="Andreopoulos B."/>
            <person name="Baker S."/>
            <person name="Barry K."/>
            <person name="Bills G."/>
            <person name="Bluhm B."/>
            <person name="Cannon C."/>
            <person name="Castanera R."/>
            <person name="Culley D."/>
            <person name="Daum C."/>
            <person name="Ezra D."/>
            <person name="Gonzalez J."/>
            <person name="Henrissat B."/>
            <person name="Kuo A."/>
            <person name="Liang C."/>
            <person name="Lipzen A."/>
            <person name="Lutzoni F."/>
            <person name="Magnuson J."/>
            <person name="Mondo S."/>
            <person name="Nolan M."/>
            <person name="Ohm R."/>
            <person name="Pangilinan J."/>
            <person name="Park H.-J."/>
            <person name="Ramirez L."/>
            <person name="Alfaro M."/>
            <person name="Sun H."/>
            <person name="Tritt A."/>
            <person name="Yoshinaga Y."/>
            <person name="Zwiers L.-H."/>
            <person name="Turgeon B."/>
            <person name="Goodwin S."/>
            <person name="Spatafora J."/>
            <person name="Crous P."/>
            <person name="Grigoriev I."/>
        </authorList>
    </citation>
    <scope>NUCLEOTIDE SEQUENCE</scope>
    <source>
        <strain evidence="1">CBS 525.71</strain>
    </source>
</reference>
<dbReference type="Proteomes" id="UP000799754">
    <property type="component" value="Unassembled WGS sequence"/>
</dbReference>
<name>A0ACB6RT87_9PLEO</name>
<sequence>MRTKMIQISFTARRGISGAWVVREGQLLGAVYAAYPNSPYLHMIPVETIFKDIGDFLQVSSIRVATVADVPPPVDRDLVIQRHPGVITVESGLRSGSALPTVSVGRPLAQIPPTAGTFYRAQKRLVVFCDGSWLGRQTRIVGAPRSNIRMLADMVGDIMDSGLDAKENPAMVYSIIPRQSNVVAGYQEGVGSQRNFLDFARDSTTGERLSDECVAVYRFIVEHYTDDHEVWLFGHSRGAYTARSVAGMINNCGIMRRQQHRLSSEKVDCLCYEIYRTYRSRLPNDSPSSSGMRRFRHNADQVWQVKQPIRFMGLIDCVGPLGLPRMPGAFEPTSFEFFDQHVSSTVQHVHHAVAVHERLSAMPSCLVQVPDEKFAITAVTQMWFPGTHYDLGRTTFRFVPQHPYNYMAEMLGLIPNLLSRTIWPNEVLADCVLKWLLEGMQDVDPVSATQIIPDIDDIIATLDSRMARPVPNSTGSGDVYGDLFKMKSTSRIANAVRTVPMLLTRLLSSSLGINDFYSRSLERIMQVLTSVTDRRIPSIASDTHPYQSKETEKSGVVFTIKENAMMENSNEWYRPRYPSKTFETFELWNEVFSGSSR</sequence>
<proteinExistence type="predicted"/>
<evidence type="ECO:0000313" key="1">
    <source>
        <dbReference type="EMBL" id="KAF2624943.1"/>
    </source>
</evidence>
<keyword evidence="2" id="KW-1185">Reference proteome</keyword>
<comment type="caution">
    <text evidence="1">The sequence shown here is derived from an EMBL/GenBank/DDBJ whole genome shotgun (WGS) entry which is preliminary data.</text>
</comment>
<evidence type="ECO:0000313" key="2">
    <source>
        <dbReference type="Proteomes" id="UP000799754"/>
    </source>
</evidence>
<dbReference type="EMBL" id="MU006728">
    <property type="protein sequence ID" value="KAF2624943.1"/>
    <property type="molecule type" value="Genomic_DNA"/>
</dbReference>
<organism evidence="1 2">
    <name type="scientific">Macroventuria anomochaeta</name>
    <dbReference type="NCBI Taxonomy" id="301207"/>
    <lineage>
        <taxon>Eukaryota</taxon>
        <taxon>Fungi</taxon>
        <taxon>Dikarya</taxon>
        <taxon>Ascomycota</taxon>
        <taxon>Pezizomycotina</taxon>
        <taxon>Dothideomycetes</taxon>
        <taxon>Pleosporomycetidae</taxon>
        <taxon>Pleosporales</taxon>
        <taxon>Pleosporineae</taxon>
        <taxon>Didymellaceae</taxon>
        <taxon>Macroventuria</taxon>
    </lineage>
</organism>
<protein>
    <submittedName>
        <fullName evidence="1">Uncharacterized protein</fullName>
    </submittedName>
</protein>